<evidence type="ECO:0000313" key="3">
    <source>
        <dbReference type="Proteomes" id="UP000709295"/>
    </source>
</evidence>
<dbReference type="GO" id="GO:0009231">
    <property type="term" value="P:riboflavin biosynthetic process"/>
    <property type="evidence" value="ECO:0007669"/>
    <property type="project" value="InterPro"/>
</dbReference>
<dbReference type="NCBIfam" id="TIGR00114">
    <property type="entry name" value="lumazine-synth"/>
    <property type="match status" value="1"/>
</dbReference>
<feature type="compositionally biased region" description="Basic and acidic residues" evidence="1">
    <location>
        <begin position="29"/>
        <end position="41"/>
    </location>
</feature>
<reference evidence="2" key="1">
    <citation type="submission" date="2021-01" db="EMBL/GenBank/DDBJ databases">
        <title>Phytophthora aleatoria, a newly-described species from Pinus radiata is distinct from Phytophthora cactorum isolates based on comparative genomics.</title>
        <authorList>
            <person name="Mcdougal R."/>
            <person name="Panda P."/>
            <person name="Williams N."/>
            <person name="Studholme D.J."/>
        </authorList>
    </citation>
    <scope>NUCLEOTIDE SEQUENCE</scope>
    <source>
        <strain evidence="2">NZFS 4037</strain>
    </source>
</reference>
<evidence type="ECO:0008006" key="4">
    <source>
        <dbReference type="Google" id="ProtNLM"/>
    </source>
</evidence>
<dbReference type="CDD" id="cd09209">
    <property type="entry name" value="Lumazine_synthase-I"/>
    <property type="match status" value="1"/>
</dbReference>
<evidence type="ECO:0000256" key="1">
    <source>
        <dbReference type="SAM" id="MobiDB-lite"/>
    </source>
</evidence>
<keyword evidence="3" id="KW-1185">Reference proteome</keyword>
<dbReference type="PANTHER" id="PTHR21058:SF0">
    <property type="entry name" value="6,7-DIMETHYL-8-RIBITYLLUMAZINE SYNTHASE"/>
    <property type="match status" value="1"/>
</dbReference>
<dbReference type="PANTHER" id="PTHR21058">
    <property type="entry name" value="6,7-DIMETHYL-8-RIBITYLLUMAZINE SYNTHASE DMRL SYNTHASE LUMAZINE SYNTHASE"/>
    <property type="match status" value="1"/>
</dbReference>
<dbReference type="EMBL" id="JAENGY010002867">
    <property type="protein sequence ID" value="KAG6943031.1"/>
    <property type="molecule type" value="Genomic_DNA"/>
</dbReference>
<dbReference type="AlphaFoldDB" id="A0A8J5I0C9"/>
<organism evidence="2 3">
    <name type="scientific">Phytophthora aleatoria</name>
    <dbReference type="NCBI Taxonomy" id="2496075"/>
    <lineage>
        <taxon>Eukaryota</taxon>
        <taxon>Sar</taxon>
        <taxon>Stramenopiles</taxon>
        <taxon>Oomycota</taxon>
        <taxon>Peronosporomycetes</taxon>
        <taxon>Peronosporales</taxon>
        <taxon>Peronosporaceae</taxon>
        <taxon>Phytophthora</taxon>
    </lineage>
</organism>
<evidence type="ECO:0000313" key="2">
    <source>
        <dbReference type="EMBL" id="KAG6943031.1"/>
    </source>
</evidence>
<feature type="compositionally biased region" description="Polar residues" evidence="1">
    <location>
        <begin position="341"/>
        <end position="353"/>
    </location>
</feature>
<dbReference type="Pfam" id="PF00885">
    <property type="entry name" value="DMRL_synthase"/>
    <property type="match status" value="1"/>
</dbReference>
<dbReference type="HAMAP" id="MF_00178">
    <property type="entry name" value="Lumazine_synth"/>
    <property type="match status" value="1"/>
</dbReference>
<dbReference type="InterPro" id="IPR034964">
    <property type="entry name" value="LS"/>
</dbReference>
<name>A0A8J5I0C9_9STRA</name>
<protein>
    <recommendedName>
        <fullName evidence="4">6,7-dimethyl-8-ribityllumazine synthase</fullName>
    </recommendedName>
</protein>
<dbReference type="Proteomes" id="UP000709295">
    <property type="component" value="Unassembled WGS sequence"/>
</dbReference>
<feature type="region of interest" description="Disordered" evidence="1">
    <location>
        <begin position="1"/>
        <end position="41"/>
    </location>
</feature>
<comment type="caution">
    <text evidence="2">The sequence shown here is derived from an EMBL/GenBank/DDBJ whole genome shotgun (WGS) entry which is preliminary data.</text>
</comment>
<feature type="region of interest" description="Disordered" evidence="1">
    <location>
        <begin position="333"/>
        <end position="380"/>
    </location>
</feature>
<dbReference type="GO" id="GO:0000906">
    <property type="term" value="F:6,7-dimethyl-8-ribityllumazine synthase activity"/>
    <property type="evidence" value="ECO:0007669"/>
    <property type="project" value="InterPro"/>
</dbReference>
<sequence length="408" mass="43651">MAPGVEKTTSKMKFATKEEHPVGASHGQGESHGHEEGKTEATHSPVLIEQPGAAQSRKLDGSGLRVTIVAARWYEKVIHSLVDACSDELVAKGVAEDDLHLVEVAGVFELPFAAARLVHCKDTSHRPDAVICIGCLVSDATHTCETMSHAVANGMMKLNVTSDTPVIYGVLCCDSESQAHSCVEKRSCGAGEDQKCNHGVAWAQSALEMAHLKRCMAAKKLERCCCTRCESRGSGENSKHKSEETVKQECSKHDVCLNCGSSARECTCKDCKCRVCCNHRGDCTSCKSSAENCSCEDCKCRSCCFKREACRGCGCPPDKCSCQGCNCAACASKKKPISPTKDASTKQTSSPTEHLSKHGTSSSSEHPSKHESSTPSSGVKHDECASCGSLSGQCKCVCCTNGRQQWWV</sequence>
<accession>A0A8J5I0C9</accession>
<gene>
    <name evidence="2" type="ORF">JG688_00017810</name>
</gene>
<dbReference type="InterPro" id="IPR002180">
    <property type="entry name" value="LS/RS"/>
</dbReference>
<dbReference type="GO" id="GO:0009349">
    <property type="term" value="C:riboflavin synthase complex"/>
    <property type="evidence" value="ECO:0007669"/>
    <property type="project" value="InterPro"/>
</dbReference>
<proteinExistence type="inferred from homology"/>